<proteinExistence type="predicted"/>
<gene>
    <name evidence="4" type="primary">LOC117641041</name>
</gene>
<reference evidence="4" key="1">
    <citation type="submission" date="2025-08" db="UniProtKB">
        <authorList>
            <consortium name="RefSeq"/>
        </authorList>
    </citation>
    <scope>IDENTIFICATION</scope>
    <source>
        <tissue evidence="4">Total insect</tissue>
    </source>
</reference>
<keyword evidence="2" id="KW-0732">Signal</keyword>
<feature type="region of interest" description="Disordered" evidence="1">
    <location>
        <begin position="128"/>
        <end position="156"/>
    </location>
</feature>
<dbReference type="InParanoid" id="A0A6P8Y3F0"/>
<dbReference type="OrthoDB" id="8195871at2759"/>
<protein>
    <submittedName>
        <fullName evidence="4">Uncharacterized protein LOC117641041</fullName>
    </submittedName>
</protein>
<evidence type="ECO:0000313" key="3">
    <source>
        <dbReference type="Proteomes" id="UP000515158"/>
    </source>
</evidence>
<dbReference type="Proteomes" id="UP000515158">
    <property type="component" value="Unplaced"/>
</dbReference>
<organism evidence="4">
    <name type="scientific">Thrips palmi</name>
    <name type="common">Melon thrips</name>
    <dbReference type="NCBI Taxonomy" id="161013"/>
    <lineage>
        <taxon>Eukaryota</taxon>
        <taxon>Metazoa</taxon>
        <taxon>Ecdysozoa</taxon>
        <taxon>Arthropoda</taxon>
        <taxon>Hexapoda</taxon>
        <taxon>Insecta</taxon>
        <taxon>Pterygota</taxon>
        <taxon>Neoptera</taxon>
        <taxon>Paraneoptera</taxon>
        <taxon>Thysanoptera</taxon>
        <taxon>Terebrantia</taxon>
        <taxon>Thripoidea</taxon>
        <taxon>Thripidae</taxon>
        <taxon>Thrips</taxon>
    </lineage>
</organism>
<feature type="signal peptide" evidence="2">
    <location>
        <begin position="1"/>
        <end position="25"/>
    </location>
</feature>
<keyword evidence="3" id="KW-1185">Reference proteome</keyword>
<dbReference type="CTD" id="41890"/>
<name>A0A6P8Y3F0_THRPL</name>
<sequence length="175" mass="18424">MLNLAPIALLMSGLLLCLLVGPLSAQSCTSCGPECVSACGSRRYRTCCFNYLRKRRSPMAPGAPPSEQLDLPAAGPASDALQGLPDDLRLQLVVVPNDQDGQQQEFPPPGSLTQSLLHRLLEAQAVDAQGGDGGGSVEGTSAPGSAPAPPPPAQRHRKCLTKTNLHIVHFKQTRL</sequence>
<dbReference type="KEGG" id="tpal:117641041"/>
<feature type="chain" id="PRO_5028192791" evidence="2">
    <location>
        <begin position="26"/>
        <end position="175"/>
    </location>
</feature>
<evidence type="ECO:0000256" key="2">
    <source>
        <dbReference type="SAM" id="SignalP"/>
    </source>
</evidence>
<feature type="region of interest" description="Disordered" evidence="1">
    <location>
        <begin position="59"/>
        <end position="80"/>
    </location>
</feature>
<dbReference type="AlphaFoldDB" id="A0A6P8Y3F0"/>
<dbReference type="RefSeq" id="XP_034234028.1">
    <property type="nucleotide sequence ID" value="XM_034378137.1"/>
</dbReference>
<evidence type="ECO:0000313" key="4">
    <source>
        <dbReference type="RefSeq" id="XP_034234028.1"/>
    </source>
</evidence>
<evidence type="ECO:0000256" key="1">
    <source>
        <dbReference type="SAM" id="MobiDB-lite"/>
    </source>
</evidence>
<dbReference type="GeneID" id="117641041"/>
<accession>A0A6P8Y3F0</accession>